<feature type="transmembrane region" description="Helical" evidence="8">
    <location>
        <begin position="501"/>
        <end position="525"/>
    </location>
</feature>
<sequence>MSTLLSFSAAGSGLRQQAQRTIQLSSSSSSSSSASACSTSIAAVRCLASSQWPTDCRSRKAAGPGSQRQITTTTSPRTPPSPPSPPSPQKWRSNQPSQPQTQRRTLFNSSSSSSTASKSRSNTVLTHYVHLPPTYKDQDGLPFRRNPADLDMKTVVRVFSGFKDMTPARATRLLRILHGRRVAGTLDDPSLRVNTAFFTAREIDAALAYLRDEVPVDEVLNAGLRAEDELRELELAAEEDDDEAGTSSTTSSSSVHGSEGSDEVNVTAANKKKTKKKENDPRSVYGESILDKIRATNRARREAEERAEAEERRKQDELAAQNWGTLATTNTAPADGTAMTPTATTPYNPELHRGLHPSQLQHYEAATSNLTAPPDIPRWRILLPMTAFAGAVLSALYLFVSLVAPPQADSTLLASSAAATTGHQDSATPPATTATGITTPHLVALAILATNLTLFIAWRRVRLWKYLNRHFILDFVTPRPHQLLTALATHQDPRHLLKAMFLAYTGALLLVPEVGPATFTATYLASGMCGYLATLWTRVLVRGELVYMFGASSAGFGVLCAYFWLYRFDGFKILGLPPDPYEGIQGLGIVGLLMAFFALVPMVRRQGGGVDWMSHFVGMLTGIGCAALAEGPWRASKKEALGVEEGKKDAEEDKAR</sequence>
<comment type="similarity">
    <text evidence="2">Belongs to the peptidase S54 family.</text>
</comment>
<evidence type="ECO:0000256" key="8">
    <source>
        <dbReference type="SAM" id="Phobius"/>
    </source>
</evidence>
<accession>A0A2T3AIW4</accession>
<feature type="compositionally biased region" description="Polar residues" evidence="7">
    <location>
        <begin position="90"/>
        <end position="108"/>
    </location>
</feature>
<feature type="compositionally biased region" description="Basic and acidic residues" evidence="7">
    <location>
        <begin position="289"/>
        <end position="317"/>
    </location>
</feature>
<comment type="subcellular location">
    <subcellularLocation>
        <location evidence="1">Membrane</location>
        <topology evidence="1">Multi-pass membrane protein</topology>
    </subcellularLocation>
</comment>
<protein>
    <recommendedName>
        <fullName evidence="9">Peptidase S54 rhomboid domain-containing protein</fullName>
    </recommendedName>
</protein>
<dbReference type="PANTHER" id="PTHR43731:SF14">
    <property type="entry name" value="PRESENILIN-ASSOCIATED RHOMBOID-LIKE PROTEIN, MITOCHONDRIAL"/>
    <property type="match status" value="1"/>
</dbReference>
<evidence type="ECO:0000256" key="5">
    <source>
        <dbReference type="ARBA" id="ARBA00022989"/>
    </source>
</evidence>
<dbReference type="Proteomes" id="UP000241462">
    <property type="component" value="Unassembled WGS sequence"/>
</dbReference>
<feature type="compositionally biased region" description="Low complexity" evidence="7">
    <location>
        <begin position="109"/>
        <end position="121"/>
    </location>
</feature>
<feature type="transmembrane region" description="Helical" evidence="8">
    <location>
        <begin position="545"/>
        <end position="565"/>
    </location>
</feature>
<gene>
    <name evidence="10" type="ORF">BD289DRAFT_37238</name>
</gene>
<feature type="compositionally biased region" description="Low complexity" evidence="7">
    <location>
        <begin position="25"/>
        <end position="35"/>
    </location>
</feature>
<dbReference type="EMBL" id="KZ678384">
    <property type="protein sequence ID" value="PSR99356.1"/>
    <property type="molecule type" value="Genomic_DNA"/>
</dbReference>
<feature type="domain" description="Peptidase S54 rhomboid" evidence="9">
    <location>
        <begin position="481"/>
        <end position="627"/>
    </location>
</feature>
<dbReference type="GO" id="GO:0004252">
    <property type="term" value="F:serine-type endopeptidase activity"/>
    <property type="evidence" value="ECO:0007669"/>
    <property type="project" value="InterPro"/>
</dbReference>
<evidence type="ECO:0000313" key="10">
    <source>
        <dbReference type="EMBL" id="PSR99356.1"/>
    </source>
</evidence>
<dbReference type="SUPFAM" id="SSF144091">
    <property type="entry name" value="Rhomboid-like"/>
    <property type="match status" value="1"/>
</dbReference>
<dbReference type="InterPro" id="IPR022764">
    <property type="entry name" value="Peptidase_S54_rhomboid_dom"/>
</dbReference>
<dbReference type="InterPro" id="IPR050925">
    <property type="entry name" value="Rhomboid_protease_S54"/>
</dbReference>
<keyword evidence="6 8" id="KW-0472">Membrane</keyword>
<evidence type="ECO:0000256" key="1">
    <source>
        <dbReference type="ARBA" id="ARBA00004141"/>
    </source>
</evidence>
<evidence type="ECO:0000256" key="2">
    <source>
        <dbReference type="ARBA" id="ARBA00009045"/>
    </source>
</evidence>
<feature type="transmembrane region" description="Helical" evidence="8">
    <location>
        <begin position="381"/>
        <end position="404"/>
    </location>
</feature>
<dbReference type="AlphaFoldDB" id="A0A2T3AIW4"/>
<dbReference type="Pfam" id="PF01694">
    <property type="entry name" value="Rhomboid"/>
    <property type="match status" value="1"/>
</dbReference>
<dbReference type="GO" id="GO:0016020">
    <property type="term" value="C:membrane"/>
    <property type="evidence" value="ECO:0007669"/>
    <property type="project" value="UniProtKB-SubCell"/>
</dbReference>
<proteinExistence type="inferred from homology"/>
<evidence type="ECO:0000313" key="11">
    <source>
        <dbReference type="Proteomes" id="UP000241462"/>
    </source>
</evidence>
<evidence type="ECO:0000256" key="6">
    <source>
        <dbReference type="ARBA" id="ARBA00023136"/>
    </source>
</evidence>
<evidence type="ECO:0000256" key="4">
    <source>
        <dbReference type="ARBA" id="ARBA00022801"/>
    </source>
</evidence>
<dbReference type="InParanoid" id="A0A2T3AIW4"/>
<dbReference type="GO" id="GO:0006465">
    <property type="term" value="P:signal peptide processing"/>
    <property type="evidence" value="ECO:0007669"/>
    <property type="project" value="TreeGrafter"/>
</dbReference>
<evidence type="ECO:0000259" key="9">
    <source>
        <dbReference type="Pfam" id="PF01694"/>
    </source>
</evidence>
<dbReference type="OrthoDB" id="10260614at2759"/>
<feature type="compositionally biased region" description="Polar residues" evidence="7">
    <location>
        <begin position="14"/>
        <end position="24"/>
    </location>
</feature>
<dbReference type="PANTHER" id="PTHR43731">
    <property type="entry name" value="RHOMBOID PROTEASE"/>
    <property type="match status" value="1"/>
</dbReference>
<feature type="transmembrane region" description="Helical" evidence="8">
    <location>
        <begin position="586"/>
        <end position="603"/>
    </location>
</feature>
<feature type="region of interest" description="Disordered" evidence="7">
    <location>
        <begin position="236"/>
        <end position="320"/>
    </location>
</feature>
<dbReference type="STRING" id="2025994.A0A2T3AIW4"/>
<feature type="region of interest" description="Disordered" evidence="7">
    <location>
        <begin position="1"/>
        <end position="35"/>
    </location>
</feature>
<evidence type="ECO:0000256" key="7">
    <source>
        <dbReference type="SAM" id="MobiDB-lite"/>
    </source>
</evidence>
<keyword evidence="11" id="KW-1185">Reference proteome</keyword>
<reference evidence="10 11" key="1">
    <citation type="journal article" date="2018" name="Mycol. Prog.">
        <title>Coniella lustricola, a new species from submerged detritus.</title>
        <authorList>
            <person name="Raudabaugh D.B."/>
            <person name="Iturriaga T."/>
            <person name="Carver A."/>
            <person name="Mondo S."/>
            <person name="Pangilinan J."/>
            <person name="Lipzen A."/>
            <person name="He G."/>
            <person name="Amirebrahimi M."/>
            <person name="Grigoriev I.V."/>
            <person name="Miller A.N."/>
        </authorList>
    </citation>
    <scope>NUCLEOTIDE SEQUENCE [LARGE SCALE GENOMIC DNA]</scope>
    <source>
        <strain evidence="10 11">B22-T-1</strain>
    </source>
</reference>
<keyword evidence="5 8" id="KW-1133">Transmembrane helix</keyword>
<name>A0A2T3AIW4_9PEZI</name>
<evidence type="ECO:0000256" key="3">
    <source>
        <dbReference type="ARBA" id="ARBA00022692"/>
    </source>
</evidence>
<feature type="region of interest" description="Disordered" evidence="7">
    <location>
        <begin position="50"/>
        <end position="122"/>
    </location>
</feature>
<organism evidence="10 11">
    <name type="scientific">Coniella lustricola</name>
    <dbReference type="NCBI Taxonomy" id="2025994"/>
    <lineage>
        <taxon>Eukaryota</taxon>
        <taxon>Fungi</taxon>
        <taxon>Dikarya</taxon>
        <taxon>Ascomycota</taxon>
        <taxon>Pezizomycotina</taxon>
        <taxon>Sordariomycetes</taxon>
        <taxon>Sordariomycetidae</taxon>
        <taxon>Diaporthales</taxon>
        <taxon>Schizoparmaceae</taxon>
        <taxon>Coniella</taxon>
    </lineage>
</organism>
<feature type="compositionally biased region" description="Low complexity" evidence="7">
    <location>
        <begin position="245"/>
        <end position="269"/>
    </location>
</feature>
<dbReference type="InterPro" id="IPR035952">
    <property type="entry name" value="Rhomboid-like_sf"/>
</dbReference>
<keyword evidence="3 8" id="KW-0812">Transmembrane</keyword>
<feature type="compositionally biased region" description="Pro residues" evidence="7">
    <location>
        <begin position="77"/>
        <end position="88"/>
    </location>
</feature>
<dbReference type="Gene3D" id="1.20.1540.10">
    <property type="entry name" value="Rhomboid-like"/>
    <property type="match status" value="1"/>
</dbReference>
<keyword evidence="4" id="KW-0378">Hydrolase</keyword>
<feature type="transmembrane region" description="Helical" evidence="8">
    <location>
        <begin position="442"/>
        <end position="461"/>
    </location>
</feature>